<dbReference type="InterPro" id="IPR037913">
    <property type="entry name" value="ACD_IbpA/B"/>
</dbReference>
<dbReference type="RefSeq" id="WP_126420536.1">
    <property type="nucleotide sequence ID" value="NZ_AP018827.1"/>
</dbReference>
<dbReference type="AlphaFoldDB" id="A0A3G9G5E1"/>
<evidence type="ECO:0000313" key="5">
    <source>
        <dbReference type="EMBL" id="BBF80303.1"/>
    </source>
</evidence>
<dbReference type="PROSITE" id="PS01031">
    <property type="entry name" value="SHSP"/>
    <property type="match status" value="1"/>
</dbReference>
<sequence>MRTQIDFSPLYRSAVGFDRLVSLLDSAARTDTAPGWPPYNIERIATGTDGDGDAYRIEIAVAGFRPDQLNIEVKENVLTVTGKKDAEDGSRTFLHRGLAERSFERRFQLADHIRVTEAELANGLLTLNLMVEIPEAKKPKQIAIKTSGNTPQALEAAE</sequence>
<evidence type="ECO:0000256" key="1">
    <source>
        <dbReference type="ARBA" id="ARBA00023016"/>
    </source>
</evidence>
<proteinExistence type="inferred from homology"/>
<gene>
    <name evidence="5" type="ORF">EM6_0882</name>
</gene>
<name>A0A3G9G5E1_9CAUL</name>
<protein>
    <submittedName>
        <fullName evidence="5">16 kDa heat shock protein A</fullName>
    </submittedName>
</protein>
<dbReference type="OrthoDB" id="9810618at2"/>
<organism evidence="5 6">
    <name type="scientific">Asticcacaulis excentricus</name>
    <dbReference type="NCBI Taxonomy" id="78587"/>
    <lineage>
        <taxon>Bacteria</taxon>
        <taxon>Pseudomonadati</taxon>
        <taxon>Pseudomonadota</taxon>
        <taxon>Alphaproteobacteria</taxon>
        <taxon>Caulobacterales</taxon>
        <taxon>Caulobacteraceae</taxon>
        <taxon>Asticcacaulis</taxon>
    </lineage>
</organism>
<evidence type="ECO:0000256" key="2">
    <source>
        <dbReference type="PROSITE-ProRule" id="PRU00285"/>
    </source>
</evidence>
<dbReference type="Proteomes" id="UP000278756">
    <property type="component" value="Chromosome 1"/>
</dbReference>
<dbReference type="Gene3D" id="2.60.40.790">
    <property type="match status" value="1"/>
</dbReference>
<reference evidence="6" key="1">
    <citation type="journal article" date="2017" name="Biotechnol. Biofuels">
        <title>Evaluation of environmental bacterial communities as a factor affecting the growth of duckweed Lemna minor.</title>
        <authorList>
            <person name="Ishizawa H."/>
            <person name="Kuroda M."/>
            <person name="Morikawa M."/>
            <person name="Ike M."/>
        </authorList>
    </citation>
    <scope>NUCLEOTIDE SEQUENCE [LARGE SCALE GENOMIC DNA]</scope>
    <source>
        <strain evidence="6">M6</strain>
    </source>
</reference>
<evidence type="ECO:0000313" key="6">
    <source>
        <dbReference type="Proteomes" id="UP000278756"/>
    </source>
</evidence>
<dbReference type="InterPro" id="IPR002068">
    <property type="entry name" value="A-crystallin/Hsp20_dom"/>
</dbReference>
<comment type="similarity">
    <text evidence="2 3">Belongs to the small heat shock protein (HSP20) family.</text>
</comment>
<dbReference type="PANTHER" id="PTHR47062:SF1">
    <property type="entry name" value="SMALL HEAT SHOCK PROTEIN IBPA"/>
    <property type="match status" value="1"/>
</dbReference>
<dbReference type="Pfam" id="PF00011">
    <property type="entry name" value="HSP20"/>
    <property type="match status" value="1"/>
</dbReference>
<dbReference type="EMBL" id="AP018827">
    <property type="protein sequence ID" value="BBF80303.1"/>
    <property type="molecule type" value="Genomic_DNA"/>
</dbReference>
<evidence type="ECO:0000256" key="3">
    <source>
        <dbReference type="RuleBase" id="RU003616"/>
    </source>
</evidence>
<dbReference type="SUPFAM" id="SSF49764">
    <property type="entry name" value="HSP20-like chaperones"/>
    <property type="match status" value="1"/>
</dbReference>
<reference evidence="6" key="2">
    <citation type="journal article" date="2017" name="Plant Physiol. Biochem.">
        <title>Differential oxidative and antioxidative response of duckweed Lemna minor toward plant growth promoting/inhibiting bacteria.</title>
        <authorList>
            <person name="Ishizawa H."/>
            <person name="Kuroda M."/>
            <person name="Morikawa M."/>
            <person name="Ike M."/>
        </authorList>
    </citation>
    <scope>NUCLEOTIDE SEQUENCE [LARGE SCALE GENOMIC DNA]</scope>
    <source>
        <strain evidence="6">M6</strain>
    </source>
</reference>
<dbReference type="PANTHER" id="PTHR47062">
    <property type="match status" value="1"/>
</dbReference>
<accession>A0A3G9G5E1</accession>
<feature type="domain" description="SHSP" evidence="4">
    <location>
        <begin position="30"/>
        <end position="147"/>
    </location>
</feature>
<keyword evidence="1 5" id="KW-0346">Stress response</keyword>
<evidence type="ECO:0000259" key="4">
    <source>
        <dbReference type="PROSITE" id="PS01031"/>
    </source>
</evidence>
<dbReference type="InterPro" id="IPR008978">
    <property type="entry name" value="HSP20-like_chaperone"/>
</dbReference>
<dbReference type="CDD" id="cd06470">
    <property type="entry name" value="ACD_IbpA-B_like"/>
    <property type="match status" value="1"/>
</dbReference>